<evidence type="ECO:0000313" key="5">
    <source>
        <dbReference type="Proteomes" id="UP000317909"/>
    </source>
</evidence>
<dbReference type="GO" id="GO:0005615">
    <property type="term" value="C:extracellular space"/>
    <property type="evidence" value="ECO:0007669"/>
    <property type="project" value="InterPro"/>
</dbReference>
<feature type="domain" description="Hint" evidence="3">
    <location>
        <begin position="348"/>
        <end position="443"/>
    </location>
</feature>
<reference evidence="4 5" key="1">
    <citation type="submission" date="2019-02" db="EMBL/GenBank/DDBJ databases">
        <title>Deep-cultivation of Planctomycetes and their phenomic and genomic characterization uncovers novel biology.</title>
        <authorList>
            <person name="Wiegand S."/>
            <person name="Jogler M."/>
            <person name="Boedeker C."/>
            <person name="Pinto D."/>
            <person name="Vollmers J."/>
            <person name="Rivas-Marin E."/>
            <person name="Kohn T."/>
            <person name="Peeters S.H."/>
            <person name="Heuer A."/>
            <person name="Rast P."/>
            <person name="Oberbeckmann S."/>
            <person name="Bunk B."/>
            <person name="Jeske O."/>
            <person name="Meyerdierks A."/>
            <person name="Storesund J.E."/>
            <person name="Kallscheuer N."/>
            <person name="Luecker S."/>
            <person name="Lage O.M."/>
            <person name="Pohl T."/>
            <person name="Merkel B.J."/>
            <person name="Hornburger P."/>
            <person name="Mueller R.-W."/>
            <person name="Bruemmer F."/>
            <person name="Labrenz M."/>
            <person name="Spormann A.M."/>
            <person name="Op den Camp H."/>
            <person name="Overmann J."/>
            <person name="Amann R."/>
            <person name="Jetten M.S.M."/>
            <person name="Mascher T."/>
            <person name="Medema M.H."/>
            <person name="Devos D.P."/>
            <person name="Kaster A.-K."/>
            <person name="Ovreas L."/>
            <person name="Rohde M."/>
            <person name="Galperin M.Y."/>
            <person name="Jogler C."/>
        </authorList>
    </citation>
    <scope>NUCLEOTIDE SEQUENCE [LARGE SCALE GENOMIC DNA]</scope>
    <source>
        <strain evidence="4 5">I41</strain>
    </source>
</reference>
<evidence type="ECO:0000313" key="4">
    <source>
        <dbReference type="EMBL" id="QDT75656.1"/>
    </source>
</evidence>
<protein>
    <submittedName>
        <fullName evidence="4">Serpin (Serine protease inhibitor)</fullName>
    </submittedName>
</protein>
<dbReference type="Gene3D" id="3.30.497.10">
    <property type="entry name" value="Antithrombin, subunit I, domain 2"/>
    <property type="match status" value="1"/>
</dbReference>
<dbReference type="Proteomes" id="UP000317909">
    <property type="component" value="Chromosome"/>
</dbReference>
<dbReference type="PROSITE" id="PS00018">
    <property type="entry name" value="EF_HAND_1"/>
    <property type="match status" value="1"/>
</dbReference>
<dbReference type="InterPro" id="IPR042185">
    <property type="entry name" value="Serpin_sf_2"/>
</dbReference>
<dbReference type="CDD" id="cd19590">
    <property type="entry name" value="serpin_thermopin-like"/>
    <property type="match status" value="1"/>
</dbReference>
<evidence type="ECO:0000256" key="1">
    <source>
        <dbReference type="RuleBase" id="RU000411"/>
    </source>
</evidence>
<evidence type="ECO:0000259" key="3">
    <source>
        <dbReference type="SMART" id="SM00306"/>
    </source>
</evidence>
<dbReference type="InterPro" id="IPR018247">
    <property type="entry name" value="EF_Hand_1_Ca_BS"/>
</dbReference>
<dbReference type="InterPro" id="IPR023796">
    <property type="entry name" value="Serpin_dom"/>
</dbReference>
<comment type="similarity">
    <text evidence="1">Belongs to the serpin family.</text>
</comment>
<dbReference type="SUPFAM" id="SSF56574">
    <property type="entry name" value="Serpins"/>
    <property type="match status" value="1"/>
</dbReference>
<gene>
    <name evidence="4" type="ORF">I41_48960</name>
</gene>
<dbReference type="AlphaFoldDB" id="A0A517U4U9"/>
<dbReference type="RefSeq" id="WP_168207110.1">
    <property type="nucleotide sequence ID" value="NZ_CP036339.1"/>
</dbReference>
<dbReference type="SMART" id="SM00093">
    <property type="entry name" value="SERPIN"/>
    <property type="match status" value="1"/>
</dbReference>
<dbReference type="SUPFAM" id="SSF51294">
    <property type="entry name" value="Hedgehog/intein (Hint) domain"/>
    <property type="match status" value="1"/>
</dbReference>
<dbReference type="InterPro" id="IPR006141">
    <property type="entry name" value="Intein_N"/>
</dbReference>
<accession>A0A517U4U9</accession>
<keyword evidence="5" id="KW-1185">Reference proteome</keyword>
<evidence type="ECO:0000259" key="2">
    <source>
        <dbReference type="SMART" id="SM00093"/>
    </source>
</evidence>
<dbReference type="GO" id="GO:0004867">
    <property type="term" value="F:serine-type endopeptidase inhibitor activity"/>
    <property type="evidence" value="ECO:0007669"/>
    <property type="project" value="InterPro"/>
</dbReference>
<dbReference type="InterPro" id="IPR036186">
    <property type="entry name" value="Serpin_sf"/>
</dbReference>
<proteinExistence type="inferred from homology"/>
<dbReference type="Gene3D" id="2.30.39.10">
    <property type="entry name" value="Alpha-1-antitrypsin, domain 1"/>
    <property type="match status" value="2"/>
</dbReference>
<feature type="domain" description="Serpin" evidence="2">
    <location>
        <begin position="23"/>
        <end position="523"/>
    </location>
</feature>
<dbReference type="PANTHER" id="PTHR11461:SF211">
    <property type="entry name" value="GH10112P-RELATED"/>
    <property type="match status" value="1"/>
</dbReference>
<organism evidence="4 5">
    <name type="scientific">Lacipirellula limnantheis</name>
    <dbReference type="NCBI Taxonomy" id="2528024"/>
    <lineage>
        <taxon>Bacteria</taxon>
        <taxon>Pseudomonadati</taxon>
        <taxon>Planctomycetota</taxon>
        <taxon>Planctomycetia</taxon>
        <taxon>Pirellulales</taxon>
        <taxon>Lacipirellulaceae</taxon>
        <taxon>Lacipirellula</taxon>
    </lineage>
</organism>
<dbReference type="InterPro" id="IPR036844">
    <property type="entry name" value="Hint_dom_sf"/>
</dbReference>
<dbReference type="KEGG" id="llh:I41_48960"/>
<dbReference type="GO" id="GO:0016539">
    <property type="term" value="P:intein-mediated protein splicing"/>
    <property type="evidence" value="ECO:0007669"/>
    <property type="project" value="InterPro"/>
</dbReference>
<dbReference type="Pfam" id="PF00079">
    <property type="entry name" value="Serpin"/>
    <property type="match status" value="1"/>
</dbReference>
<sequence length="706" mass="76826">MEHLEDRRMLAGRAAEAINTFAIDLYEQMQREGGNLFFSPLSIATGMAMAYAGAAGQTAAEIEQVLRFGDEPGIHASFAELLDSIKSHNEIFAFPKQPHVLTSANAIWPDNDLSVVQAFLDVMQGEYEAHVQTVDYNNPQQAENTINSWVSGMTAGKIPHLVSDLSPMIRMVLTNAAYFNGYWEKPFDPRFSGQGPFTLADGQSVVVSTMYTEMMAPYAVFDGFSVLELPFDGGAKNADYSMVLILPPENGATSLPSQTFAKIDAWLNGPQWEQLVLINLPKTSTSVSTSLKEMLAGMGMPTAFELGAADFSGMTPEQVAITKVFHQATLTMNEQGTTAAAATQVDFGICFAAGTPVLTPQGAKPIEELQVGDLVLARDENNVAGDVSPRRIEKTHQNHADVLELYIAGQVIRTTAPHPFFVQGKGWMPAGELRPQDMLATESGSWVKVDGLEYIRRAEPVYNLRVADLHTYFVGRQEWKFALWVHNACSGFEPEFFADRPYHLLIRDNITSTIAFMGRIDNPLQAENDVSPAFVGASADFDGNLRVDGADFLAWQRGFGAQNPTAASGDADRNGTVDANDLAEWKQAFGPTTPPPATTALQISDKTSLDAAQQPGPYSITDYIDAALALAWLSRDVRIDEALIVDDGVQAFPQFKLTAVANEPDPLAASVAFDSLALSSVDELAPFDGVWDDEILEVQFQSILAE</sequence>
<dbReference type="PROSITE" id="PS50817">
    <property type="entry name" value="INTEIN_N_TER"/>
    <property type="match status" value="1"/>
</dbReference>
<dbReference type="EMBL" id="CP036339">
    <property type="protein sequence ID" value="QDT75656.1"/>
    <property type="molecule type" value="Genomic_DNA"/>
</dbReference>
<dbReference type="CDD" id="cd00081">
    <property type="entry name" value="Hint"/>
    <property type="match status" value="1"/>
</dbReference>
<name>A0A517U4U9_9BACT</name>
<dbReference type="PANTHER" id="PTHR11461">
    <property type="entry name" value="SERINE PROTEASE INHIBITOR, SERPIN"/>
    <property type="match status" value="1"/>
</dbReference>
<dbReference type="InterPro" id="IPR042178">
    <property type="entry name" value="Serpin_sf_1"/>
</dbReference>
<dbReference type="SMART" id="SM00306">
    <property type="entry name" value="HintN"/>
    <property type="match status" value="1"/>
</dbReference>
<dbReference type="Pfam" id="PF07591">
    <property type="entry name" value="PT-HINT"/>
    <property type="match status" value="1"/>
</dbReference>
<dbReference type="InterPro" id="IPR003587">
    <property type="entry name" value="Hint_dom_N"/>
</dbReference>
<dbReference type="Gene3D" id="2.170.16.10">
    <property type="entry name" value="Hedgehog/Intein (Hint) domain"/>
    <property type="match status" value="1"/>
</dbReference>
<dbReference type="InterPro" id="IPR000215">
    <property type="entry name" value="Serpin_fam"/>
</dbReference>